<organism evidence="2 3">
    <name type="scientific">Streptomyces djakartensis</name>
    <dbReference type="NCBI Taxonomy" id="68193"/>
    <lineage>
        <taxon>Bacteria</taxon>
        <taxon>Bacillati</taxon>
        <taxon>Actinomycetota</taxon>
        <taxon>Actinomycetes</taxon>
        <taxon>Kitasatosporales</taxon>
        <taxon>Streptomycetaceae</taxon>
        <taxon>Streptomyces</taxon>
    </lineage>
</organism>
<evidence type="ECO:0000256" key="1">
    <source>
        <dbReference type="SAM" id="MobiDB-lite"/>
    </source>
</evidence>
<dbReference type="Proteomes" id="UP000653308">
    <property type="component" value="Unassembled WGS sequence"/>
</dbReference>
<sequence length="114" mass="12398">MDHDPREENRFLRALLDGRLLPARQLAKMKQTVPVSVKVQELWPDGRYGLGLVERPLNCAGSCWSQRTKLLEPAEEATGATREGTAATSPLNGVTDDGRRSAVVSSHGSMALLS</sequence>
<evidence type="ECO:0000313" key="2">
    <source>
        <dbReference type="EMBL" id="GGY52595.1"/>
    </source>
</evidence>
<gene>
    <name evidence="2" type="ORF">GCM10010384_67970</name>
</gene>
<dbReference type="InterPro" id="IPR012338">
    <property type="entry name" value="Beta-lactam/transpept-like"/>
</dbReference>
<proteinExistence type="predicted"/>
<reference evidence="3" key="1">
    <citation type="journal article" date="2019" name="Int. J. Syst. Evol. Microbiol.">
        <title>The Global Catalogue of Microorganisms (GCM) 10K type strain sequencing project: providing services to taxonomists for standard genome sequencing and annotation.</title>
        <authorList>
            <consortium name="The Broad Institute Genomics Platform"/>
            <consortium name="The Broad Institute Genome Sequencing Center for Infectious Disease"/>
            <person name="Wu L."/>
            <person name="Ma J."/>
        </authorList>
    </citation>
    <scope>NUCLEOTIDE SEQUENCE [LARGE SCALE GENOMIC DNA]</scope>
    <source>
        <strain evidence="3">JCM 4957</strain>
    </source>
</reference>
<protein>
    <submittedName>
        <fullName evidence="2">Uncharacterized protein</fullName>
    </submittedName>
</protein>
<dbReference type="Gene3D" id="3.40.710.10">
    <property type="entry name" value="DD-peptidase/beta-lactamase superfamily"/>
    <property type="match status" value="1"/>
</dbReference>
<evidence type="ECO:0000313" key="3">
    <source>
        <dbReference type="Proteomes" id="UP000653308"/>
    </source>
</evidence>
<feature type="region of interest" description="Disordered" evidence="1">
    <location>
        <begin position="73"/>
        <end position="100"/>
    </location>
</feature>
<feature type="compositionally biased region" description="Low complexity" evidence="1">
    <location>
        <begin position="76"/>
        <end position="88"/>
    </location>
</feature>
<name>A0ABQ3AJ34_9ACTN</name>
<comment type="caution">
    <text evidence="2">The sequence shown here is derived from an EMBL/GenBank/DDBJ whole genome shotgun (WGS) entry which is preliminary data.</text>
</comment>
<keyword evidence="3" id="KW-1185">Reference proteome</keyword>
<dbReference type="EMBL" id="BMWE01000039">
    <property type="protein sequence ID" value="GGY52595.1"/>
    <property type="molecule type" value="Genomic_DNA"/>
</dbReference>
<accession>A0ABQ3AJ34</accession>